<evidence type="ECO:0000313" key="4">
    <source>
        <dbReference type="EMBL" id="MBB4771722.1"/>
    </source>
</evidence>
<dbReference type="Proteomes" id="UP001501427">
    <property type="component" value="Unassembled WGS sequence"/>
</dbReference>
<dbReference type="RefSeq" id="WP_184878439.1">
    <property type="nucleotide sequence ID" value="NZ_BAAAHD010000001.1"/>
</dbReference>
<accession>A0A7W7I738</accession>
<name>A0A7W7I738_9ACTN</name>
<sequence>MKVDLAEMIGQLRTELTEAMRAGADSELRFEIGTVELELAVQVQKEARPGAKVRFWVVEAGVDTAVSSLSTHTIKLSLDPRHVSAPDRSPLISGAEVDGERR</sequence>
<reference evidence="4 5" key="2">
    <citation type="submission" date="2020-08" db="EMBL/GenBank/DDBJ databases">
        <title>Sequencing the genomes of 1000 actinobacteria strains.</title>
        <authorList>
            <person name="Klenk H.-P."/>
        </authorList>
    </citation>
    <scope>NUCLEOTIDE SEQUENCE [LARGE SCALE GENOMIC DNA]</scope>
    <source>
        <strain evidence="4 5">DSM 44772</strain>
    </source>
</reference>
<evidence type="ECO:0000256" key="1">
    <source>
        <dbReference type="SAM" id="MobiDB-lite"/>
    </source>
</evidence>
<dbReference type="EMBL" id="BAAAHD010000001">
    <property type="protein sequence ID" value="GAA0542902.1"/>
    <property type="molecule type" value="Genomic_DNA"/>
</dbReference>
<dbReference type="Pfam" id="PF19631">
    <property type="entry name" value="Trypco2"/>
    <property type="match status" value="1"/>
</dbReference>
<reference evidence="3 6" key="1">
    <citation type="journal article" date="2019" name="Int. J. Syst. Evol. Microbiol.">
        <title>The Global Catalogue of Microorganisms (GCM) 10K type strain sequencing project: providing services to taxonomists for standard genome sequencing and annotation.</title>
        <authorList>
            <consortium name="The Broad Institute Genomics Platform"/>
            <consortium name="The Broad Institute Genome Sequencing Center for Infectious Disease"/>
            <person name="Wu L."/>
            <person name="Ma J."/>
        </authorList>
    </citation>
    <scope>NUCLEOTIDE SEQUENCE [LARGE SCALE GENOMIC DNA]</scope>
    <source>
        <strain evidence="3 6">JCM 10667</strain>
    </source>
</reference>
<evidence type="ECO:0000313" key="3">
    <source>
        <dbReference type="EMBL" id="GAA0542902.1"/>
    </source>
</evidence>
<dbReference type="Proteomes" id="UP000549343">
    <property type="component" value="Unassembled WGS sequence"/>
</dbReference>
<evidence type="ECO:0000313" key="5">
    <source>
        <dbReference type="Proteomes" id="UP000549343"/>
    </source>
</evidence>
<evidence type="ECO:0000313" key="6">
    <source>
        <dbReference type="Proteomes" id="UP001501427"/>
    </source>
</evidence>
<dbReference type="InterPro" id="IPR045608">
    <property type="entry name" value="Trypco2"/>
</dbReference>
<keyword evidence="6" id="KW-1185">Reference proteome</keyword>
<reference evidence="3" key="3">
    <citation type="submission" date="2023-12" db="EMBL/GenBank/DDBJ databases">
        <authorList>
            <person name="Sun Q."/>
            <person name="Inoue M."/>
        </authorList>
    </citation>
    <scope>NUCLEOTIDE SEQUENCE</scope>
    <source>
        <strain evidence="3">JCM 10667</strain>
    </source>
</reference>
<feature type="region of interest" description="Disordered" evidence="1">
    <location>
        <begin position="81"/>
        <end position="102"/>
    </location>
</feature>
<organism evidence="4 5">
    <name type="scientific">Actinomadura livida</name>
    <dbReference type="NCBI Taxonomy" id="79909"/>
    <lineage>
        <taxon>Bacteria</taxon>
        <taxon>Bacillati</taxon>
        <taxon>Actinomycetota</taxon>
        <taxon>Actinomycetes</taxon>
        <taxon>Streptosporangiales</taxon>
        <taxon>Thermomonosporaceae</taxon>
        <taxon>Actinomadura</taxon>
    </lineage>
</organism>
<protein>
    <recommendedName>
        <fullName evidence="2">Trypsin-co-occurring domain-containing protein</fullName>
    </recommendedName>
</protein>
<comment type="caution">
    <text evidence="4">The sequence shown here is derived from an EMBL/GenBank/DDBJ whole genome shotgun (WGS) entry which is preliminary data.</text>
</comment>
<dbReference type="EMBL" id="JACHMV010000001">
    <property type="protein sequence ID" value="MBB4771722.1"/>
    <property type="molecule type" value="Genomic_DNA"/>
</dbReference>
<dbReference type="AlphaFoldDB" id="A0A7W7I738"/>
<feature type="domain" description="Trypsin-co-occurring" evidence="2">
    <location>
        <begin position="3"/>
        <end position="80"/>
    </location>
</feature>
<evidence type="ECO:0000259" key="2">
    <source>
        <dbReference type="Pfam" id="PF19631"/>
    </source>
</evidence>
<gene>
    <name evidence="4" type="ORF">F4557_000140</name>
    <name evidence="3" type="ORF">GCM10009546_01200</name>
</gene>
<proteinExistence type="predicted"/>